<dbReference type="FunFam" id="3.40.50.2000:FF:000002">
    <property type="entry name" value="Alpha-1,4 glucan phosphorylase"/>
    <property type="match status" value="1"/>
</dbReference>
<comment type="function">
    <text evidence="10">Allosteric enzyme that catalyzes the rate-limiting step in glycogen catabolism, the phosphorolytic cleavage of glycogen to produce glucose-1-phosphate, and plays a central role in maintaining cellular and organismal glucose homeostasis.</text>
</comment>
<dbReference type="NCBIfam" id="TIGR02093">
    <property type="entry name" value="P_ylase"/>
    <property type="match status" value="1"/>
</dbReference>
<evidence type="ECO:0000256" key="8">
    <source>
        <dbReference type="ARBA" id="ARBA00023277"/>
    </source>
</evidence>
<dbReference type="InterPro" id="IPR035090">
    <property type="entry name" value="Pyridoxal_P_attach_site"/>
</dbReference>
<sequence length="876" mass="100517">MSNANGADGAESGAAANEKPRHHKRTFTGYAKTDLKKEIAKWPKETLALWEKYGVEESDDKEAFQQSFIRHVTTTLARSIYNIDNFSAYQATAHTVRDRLIKRWNETQQAHTEVDPKRVYYLSLEFLLGRSLDNALLNLGLKDSCGEGVKELGFRMEDVLDQEVDAALGNGGLGRLAACYMDSLATLDYPAWGYGLRYTYGIFQQRLKDGFQVEFPDYWLNFDNPWELPRLDVVVDVQFCGSVNRYTDEKGHVRHIWEGSDTVQAIAHDVPIPGYGTKNCINIRLWSSKPKRQFDLNRFNEGQYEQAVHEQMKAENITAVLYPNDNHMVGKELRLKQQYFWVAASLHDIVRRFKKSQREWKDFPDQVAIQLNDTHPTLAIVELQRILVDLEGIDWDKAWDIVTRTFAFTNHTILPEAMERWPVPMVQYLLPRHMQIIFDINLFFLQKVEKAHPDNRDLLSKLSIIEESTPQFVRMAHLAIVGSHRVNGVAALHSELIKKTIFKDFVDYYKNNNINKFENKTNGITPRRWLHQANPRLSELITQTLGSKQWLKKLDLLKGLKSHVDNKDFRQRWVTAKHSNKVRLTKYIKKTTGIDVNSNALFDVQVKRIHEYKRQFMNILSVIHRYNTLKKMSSEERADIVHRVVIFGGKAAPGYYIAKLVIKLINSVAEIVNNDNSIEDTLKVVFIPDYNVSVAEIIIPASDISQHISTAGTEASGTSNMKFVLNGGLILGTVDGANIEIHEEIGDDNIFMFGNLAHQVEDLRHAHRYRNIPMDPSLQAVINDIESGHFGDSRIFAPLVNTLTHGKDYYLISDDFQSYLDTQKLVDEAYKDKEGWITKSILCSANMGKFSSDRAIQEYAEQIWNIEPVPITTKHT</sequence>
<evidence type="ECO:0000256" key="5">
    <source>
        <dbReference type="ARBA" id="ARBA00022676"/>
    </source>
</evidence>
<evidence type="ECO:0000256" key="7">
    <source>
        <dbReference type="ARBA" id="ARBA00022898"/>
    </source>
</evidence>
<keyword evidence="5 10" id="KW-0328">Glycosyltransferase</keyword>
<evidence type="ECO:0000313" key="12">
    <source>
        <dbReference type="EMBL" id="JAT52423.1"/>
    </source>
</evidence>
<keyword evidence="4" id="KW-0021">Allosteric enzyme</keyword>
<dbReference type="Pfam" id="PF00343">
    <property type="entry name" value="Phosphorylase"/>
    <property type="match status" value="1"/>
</dbReference>
<evidence type="ECO:0000256" key="6">
    <source>
        <dbReference type="ARBA" id="ARBA00022679"/>
    </source>
</evidence>
<evidence type="ECO:0000256" key="2">
    <source>
        <dbReference type="ARBA" id="ARBA00001933"/>
    </source>
</evidence>
<dbReference type="PANTHER" id="PTHR11468">
    <property type="entry name" value="GLYCOGEN PHOSPHORYLASE"/>
    <property type="match status" value="1"/>
</dbReference>
<dbReference type="EMBL" id="GDJX01015513">
    <property type="protein sequence ID" value="JAT52423.1"/>
    <property type="molecule type" value="Transcribed_RNA"/>
</dbReference>
<name>A0A1D1YCQ3_9ARAE</name>
<gene>
    <name evidence="12" type="primary">glpV_2</name>
    <name evidence="12" type="ORF">g.23181</name>
</gene>
<dbReference type="GO" id="GO:0005980">
    <property type="term" value="P:glycogen catabolic process"/>
    <property type="evidence" value="ECO:0007669"/>
    <property type="project" value="TreeGrafter"/>
</dbReference>
<dbReference type="GO" id="GO:0030170">
    <property type="term" value="F:pyridoxal phosphate binding"/>
    <property type="evidence" value="ECO:0007669"/>
    <property type="project" value="InterPro"/>
</dbReference>
<dbReference type="InterPro" id="IPR000811">
    <property type="entry name" value="Glyco_trans_35"/>
</dbReference>
<dbReference type="Gene3D" id="3.40.50.2000">
    <property type="entry name" value="Glycogen Phosphorylase B"/>
    <property type="match status" value="2"/>
</dbReference>
<evidence type="ECO:0000256" key="9">
    <source>
        <dbReference type="PIRSR" id="PIRSR000460-1"/>
    </source>
</evidence>
<keyword evidence="8 10" id="KW-0119">Carbohydrate metabolism</keyword>
<keyword evidence="7 9" id="KW-0663">Pyridoxal phosphate</keyword>
<comment type="similarity">
    <text evidence="3 10">Belongs to the glycogen phosphorylase family.</text>
</comment>
<protein>
    <recommendedName>
        <fullName evidence="10">Alpha-1,4 glucan phosphorylase</fullName>
        <ecNumber evidence="10">2.4.1.1</ecNumber>
    </recommendedName>
</protein>
<evidence type="ECO:0000256" key="10">
    <source>
        <dbReference type="RuleBase" id="RU000587"/>
    </source>
</evidence>
<comment type="cofactor">
    <cofactor evidence="2 10">
        <name>pyridoxal 5'-phosphate</name>
        <dbReference type="ChEBI" id="CHEBI:597326"/>
    </cofactor>
</comment>
<dbReference type="AlphaFoldDB" id="A0A1D1YCQ3"/>
<dbReference type="PIRSF" id="PIRSF000460">
    <property type="entry name" value="Pprylas_GlgP"/>
    <property type="match status" value="1"/>
</dbReference>
<evidence type="ECO:0000256" key="3">
    <source>
        <dbReference type="ARBA" id="ARBA00006047"/>
    </source>
</evidence>
<dbReference type="InterPro" id="IPR011833">
    <property type="entry name" value="Glycg_phsphrylas"/>
</dbReference>
<dbReference type="EC" id="2.4.1.1" evidence="10"/>
<dbReference type="SUPFAM" id="SSF53756">
    <property type="entry name" value="UDP-Glycosyltransferase/glycogen phosphorylase"/>
    <property type="match status" value="1"/>
</dbReference>
<dbReference type="FunFam" id="3.40.50.2000:FF:000003">
    <property type="entry name" value="Alpha-1,4 glucan phosphorylase"/>
    <property type="match status" value="1"/>
</dbReference>
<evidence type="ECO:0000256" key="11">
    <source>
        <dbReference type="SAM" id="MobiDB-lite"/>
    </source>
</evidence>
<dbReference type="PROSITE" id="PS00102">
    <property type="entry name" value="PHOSPHORYLASE"/>
    <property type="match status" value="1"/>
</dbReference>
<dbReference type="GO" id="GO:0008184">
    <property type="term" value="F:glycogen phosphorylase activity"/>
    <property type="evidence" value="ECO:0007669"/>
    <property type="project" value="InterPro"/>
</dbReference>
<dbReference type="CDD" id="cd04300">
    <property type="entry name" value="GT35_Glycogen_Phosphorylase"/>
    <property type="match status" value="1"/>
</dbReference>
<feature type="modified residue" description="N6-(pyridoxal phosphate)lysine" evidence="9">
    <location>
        <position position="722"/>
    </location>
</feature>
<feature type="region of interest" description="Disordered" evidence="11">
    <location>
        <begin position="1"/>
        <end position="28"/>
    </location>
</feature>
<organism evidence="12">
    <name type="scientific">Anthurium amnicola</name>
    <dbReference type="NCBI Taxonomy" id="1678845"/>
    <lineage>
        <taxon>Eukaryota</taxon>
        <taxon>Viridiplantae</taxon>
        <taxon>Streptophyta</taxon>
        <taxon>Embryophyta</taxon>
        <taxon>Tracheophyta</taxon>
        <taxon>Spermatophyta</taxon>
        <taxon>Magnoliopsida</taxon>
        <taxon>Liliopsida</taxon>
        <taxon>Araceae</taxon>
        <taxon>Pothoideae</taxon>
        <taxon>Potheae</taxon>
        <taxon>Anthurium</taxon>
    </lineage>
</organism>
<evidence type="ECO:0000256" key="1">
    <source>
        <dbReference type="ARBA" id="ARBA00001275"/>
    </source>
</evidence>
<evidence type="ECO:0000256" key="4">
    <source>
        <dbReference type="ARBA" id="ARBA00022533"/>
    </source>
</evidence>
<proteinExistence type="inferred from homology"/>
<dbReference type="GO" id="GO:0005737">
    <property type="term" value="C:cytoplasm"/>
    <property type="evidence" value="ECO:0007669"/>
    <property type="project" value="TreeGrafter"/>
</dbReference>
<accession>A0A1D1YCQ3</accession>
<comment type="catalytic activity">
    <reaction evidence="1 10">
        <text>[(1-&gt;4)-alpha-D-glucosyl](n) + phosphate = [(1-&gt;4)-alpha-D-glucosyl](n-1) + alpha-D-glucose 1-phosphate</text>
        <dbReference type="Rhea" id="RHEA:41732"/>
        <dbReference type="Rhea" id="RHEA-COMP:9584"/>
        <dbReference type="Rhea" id="RHEA-COMP:9586"/>
        <dbReference type="ChEBI" id="CHEBI:15444"/>
        <dbReference type="ChEBI" id="CHEBI:43474"/>
        <dbReference type="ChEBI" id="CHEBI:58601"/>
        <dbReference type="EC" id="2.4.1.1"/>
    </reaction>
</comment>
<reference evidence="12" key="1">
    <citation type="submission" date="2015-07" db="EMBL/GenBank/DDBJ databases">
        <title>Transcriptome Assembly of Anthurium amnicola.</title>
        <authorList>
            <person name="Suzuki J."/>
        </authorList>
    </citation>
    <scope>NUCLEOTIDE SEQUENCE</scope>
</reference>
<keyword evidence="6 10" id="KW-0808">Transferase</keyword>
<dbReference type="PANTHER" id="PTHR11468:SF3">
    <property type="entry name" value="GLYCOGEN PHOSPHORYLASE, LIVER FORM"/>
    <property type="match status" value="1"/>
</dbReference>